<dbReference type="AlphaFoldDB" id="A0A182YT46"/>
<dbReference type="Proteomes" id="UP000076408">
    <property type="component" value="Unassembled WGS sequence"/>
</dbReference>
<dbReference type="VEuPathDB" id="VectorBase:ASTEI11632"/>
<proteinExistence type="predicted"/>
<evidence type="ECO:0000313" key="1">
    <source>
        <dbReference type="EnsemblMetazoa" id="ASTEI11632-PA"/>
    </source>
</evidence>
<reference evidence="2" key="1">
    <citation type="journal article" date="2014" name="Genome Biol.">
        <title>Genome analysis of a major urban malaria vector mosquito, Anopheles stephensi.</title>
        <authorList>
            <person name="Jiang X."/>
            <person name="Peery A."/>
            <person name="Hall A.B."/>
            <person name="Sharma A."/>
            <person name="Chen X.G."/>
            <person name="Waterhouse R.M."/>
            <person name="Komissarov A."/>
            <person name="Riehle M.M."/>
            <person name="Shouche Y."/>
            <person name="Sharakhova M.V."/>
            <person name="Lawson D."/>
            <person name="Pakpour N."/>
            <person name="Arensburger P."/>
            <person name="Davidson V.L."/>
            <person name="Eiglmeier K."/>
            <person name="Emrich S."/>
            <person name="George P."/>
            <person name="Kennedy R.C."/>
            <person name="Mane S.P."/>
            <person name="Maslen G."/>
            <person name="Oringanje C."/>
            <person name="Qi Y."/>
            <person name="Settlage R."/>
            <person name="Tojo M."/>
            <person name="Tubio J.M."/>
            <person name="Unger M.F."/>
            <person name="Wang B."/>
            <person name="Vernick K.D."/>
            <person name="Ribeiro J.M."/>
            <person name="James A.A."/>
            <person name="Michel K."/>
            <person name="Riehle M.A."/>
            <person name="Luckhart S."/>
            <person name="Sharakhov I.V."/>
            <person name="Tu Z."/>
        </authorList>
    </citation>
    <scope>NUCLEOTIDE SEQUENCE [LARGE SCALE GENOMIC DNA]</scope>
    <source>
        <strain evidence="2">Indian</strain>
    </source>
</reference>
<name>A0A182YT46_ANOST</name>
<dbReference type="EnsemblMetazoa" id="ASTEI11632-RA">
    <property type="protein sequence ID" value="ASTEI11632-PA"/>
    <property type="gene ID" value="ASTEI11632"/>
</dbReference>
<evidence type="ECO:0000313" key="2">
    <source>
        <dbReference type="Proteomes" id="UP000076408"/>
    </source>
</evidence>
<keyword evidence="2" id="KW-1185">Reference proteome</keyword>
<reference evidence="1" key="2">
    <citation type="submission" date="2020-05" db="UniProtKB">
        <authorList>
            <consortium name="EnsemblMetazoa"/>
        </authorList>
    </citation>
    <scope>IDENTIFICATION</scope>
    <source>
        <strain evidence="1">Indian</strain>
    </source>
</reference>
<organism evidence="1 2">
    <name type="scientific">Anopheles stephensi</name>
    <name type="common">Indo-Pakistan malaria mosquito</name>
    <dbReference type="NCBI Taxonomy" id="30069"/>
    <lineage>
        <taxon>Eukaryota</taxon>
        <taxon>Metazoa</taxon>
        <taxon>Ecdysozoa</taxon>
        <taxon>Arthropoda</taxon>
        <taxon>Hexapoda</taxon>
        <taxon>Insecta</taxon>
        <taxon>Pterygota</taxon>
        <taxon>Neoptera</taxon>
        <taxon>Endopterygota</taxon>
        <taxon>Diptera</taxon>
        <taxon>Nematocera</taxon>
        <taxon>Culicoidea</taxon>
        <taxon>Culicidae</taxon>
        <taxon>Anophelinae</taxon>
        <taxon>Anopheles</taxon>
    </lineage>
</organism>
<sequence>MQTPPSITPGKKTGTALTIPLPESSKVPLTRGLTLTAMKISGFFRD</sequence>
<accession>A0A182YT46</accession>
<protein>
    <submittedName>
        <fullName evidence="1">Uncharacterized protein</fullName>
    </submittedName>
</protein>